<name>A0ACC6TQQ3_9CREN</name>
<reference evidence="1" key="1">
    <citation type="submission" date="2024-07" db="EMBL/GenBank/DDBJ databases">
        <title>Metagenome and Metagenome-Assembled Genomes of Archaea from a hot spring from the geothermal field of Los Azufres, Mexico.</title>
        <authorList>
            <person name="Marin-Paredes R."/>
            <person name="Martinez-Romero E."/>
            <person name="Servin-Garciduenas L.E."/>
        </authorList>
    </citation>
    <scope>NUCLEOTIDE SEQUENCE</scope>
    <source>
        <strain evidence="1">AZ1-454</strain>
    </source>
</reference>
<gene>
    <name evidence="1" type="ORF">TQ35_0008565</name>
</gene>
<evidence type="ECO:0000313" key="1">
    <source>
        <dbReference type="EMBL" id="MEW9492234.1"/>
    </source>
</evidence>
<evidence type="ECO:0000313" key="2">
    <source>
        <dbReference type="Proteomes" id="UP000053480"/>
    </source>
</evidence>
<dbReference type="EMBL" id="JZWS03000017">
    <property type="protein sequence ID" value="MEW9492234.1"/>
    <property type="molecule type" value="Genomic_DNA"/>
</dbReference>
<organism evidence="1 2">
    <name type="scientific">Candidatus Aramenus sulfurataquae</name>
    <dbReference type="NCBI Taxonomy" id="1326980"/>
    <lineage>
        <taxon>Archaea</taxon>
        <taxon>Thermoproteota</taxon>
        <taxon>Thermoprotei</taxon>
        <taxon>Sulfolobales</taxon>
        <taxon>Sulfolobaceae</taxon>
        <taxon>Candidatus Aramenus</taxon>
    </lineage>
</organism>
<proteinExistence type="predicted"/>
<sequence>METPFYRYALMRNFIRECLEQEKISEFIEERFRTDPQMRERFCSEDREELKELVEDVVNYIAGKGKGREEEVLNALSSACRGNST</sequence>
<comment type="caution">
    <text evidence="1">The sequence shown here is derived from an EMBL/GenBank/DDBJ whole genome shotgun (WGS) entry which is preliminary data.</text>
</comment>
<dbReference type="Proteomes" id="UP000053480">
    <property type="component" value="Unassembled WGS sequence"/>
</dbReference>
<accession>A0ACC6TQQ3</accession>
<protein>
    <submittedName>
        <fullName evidence="1">Uncharacterized protein</fullName>
    </submittedName>
</protein>